<evidence type="ECO:0000256" key="1">
    <source>
        <dbReference type="SAM" id="MobiDB-lite"/>
    </source>
</evidence>
<evidence type="ECO:0000313" key="2">
    <source>
        <dbReference type="EMBL" id="MED6168532.1"/>
    </source>
</evidence>
<sequence>MTEMNHMSLNGRNLFVGKTRNRSDNKTPMVNASPRNVAKKDIEKNKFDKSENESSKRTVTWSYGEKECDENNLSLLEDVGVELEGAMDLNGYLTTNESVCSSEVGIGEVVKEASHDKQILSKRKEKEANPMERDSS</sequence>
<dbReference type="Proteomes" id="UP001341840">
    <property type="component" value="Unassembled WGS sequence"/>
</dbReference>
<dbReference type="EMBL" id="JASCZI010151066">
    <property type="protein sequence ID" value="MED6168532.1"/>
    <property type="molecule type" value="Genomic_DNA"/>
</dbReference>
<evidence type="ECO:0000313" key="3">
    <source>
        <dbReference type="Proteomes" id="UP001341840"/>
    </source>
</evidence>
<feature type="region of interest" description="Disordered" evidence="1">
    <location>
        <begin position="16"/>
        <end position="60"/>
    </location>
</feature>
<gene>
    <name evidence="2" type="ORF">PIB30_012530</name>
</gene>
<accession>A0ABU6V4F0</accession>
<protein>
    <submittedName>
        <fullName evidence="2">Uncharacterized protein</fullName>
    </submittedName>
</protein>
<reference evidence="2 3" key="1">
    <citation type="journal article" date="2023" name="Plants (Basel)">
        <title>Bridging the Gap: Combining Genomics and Transcriptomics Approaches to Understand Stylosanthes scabra, an Orphan Legume from the Brazilian Caatinga.</title>
        <authorList>
            <person name="Ferreira-Neto J.R.C."/>
            <person name="da Silva M.D."/>
            <person name="Binneck E."/>
            <person name="de Melo N.F."/>
            <person name="da Silva R.H."/>
            <person name="de Melo A.L.T.M."/>
            <person name="Pandolfi V."/>
            <person name="Bustamante F.O."/>
            <person name="Brasileiro-Vidal A.C."/>
            <person name="Benko-Iseppon A.M."/>
        </authorList>
    </citation>
    <scope>NUCLEOTIDE SEQUENCE [LARGE SCALE GENOMIC DNA]</scope>
    <source>
        <tissue evidence="2">Leaves</tissue>
    </source>
</reference>
<organism evidence="2 3">
    <name type="scientific">Stylosanthes scabra</name>
    <dbReference type="NCBI Taxonomy" id="79078"/>
    <lineage>
        <taxon>Eukaryota</taxon>
        <taxon>Viridiplantae</taxon>
        <taxon>Streptophyta</taxon>
        <taxon>Embryophyta</taxon>
        <taxon>Tracheophyta</taxon>
        <taxon>Spermatophyta</taxon>
        <taxon>Magnoliopsida</taxon>
        <taxon>eudicotyledons</taxon>
        <taxon>Gunneridae</taxon>
        <taxon>Pentapetalae</taxon>
        <taxon>rosids</taxon>
        <taxon>fabids</taxon>
        <taxon>Fabales</taxon>
        <taxon>Fabaceae</taxon>
        <taxon>Papilionoideae</taxon>
        <taxon>50 kb inversion clade</taxon>
        <taxon>dalbergioids sensu lato</taxon>
        <taxon>Dalbergieae</taxon>
        <taxon>Pterocarpus clade</taxon>
        <taxon>Stylosanthes</taxon>
    </lineage>
</organism>
<name>A0ABU6V4F0_9FABA</name>
<comment type="caution">
    <text evidence="2">The sequence shown here is derived from an EMBL/GenBank/DDBJ whole genome shotgun (WGS) entry which is preliminary data.</text>
</comment>
<feature type="compositionally biased region" description="Basic and acidic residues" evidence="1">
    <location>
        <begin position="38"/>
        <end position="56"/>
    </location>
</feature>
<feature type="region of interest" description="Disordered" evidence="1">
    <location>
        <begin position="114"/>
        <end position="136"/>
    </location>
</feature>
<keyword evidence="3" id="KW-1185">Reference proteome</keyword>
<proteinExistence type="predicted"/>